<sequence>MKKHRYIGICFGPAGVGKTVSARRFARWDKAEPLLLTWGPCDPSDTIAYDALAKARCALYTPTVGGPVREVRDDLNQLMCRIEGCIDLALYPDQVLADPKGRNLIELLVIDEAERLSTPSLEHVRDIFDRTGTGVILFGMPGLERKLKRYPQLYSRIGFGHHYRALKGDELTFVLTRHWRKLGLQLDDADFTDHQAIASIARITGGNFRLLHRLFVQIERILKINELSLVTNDVVEAARSTLVIGAT</sequence>
<dbReference type="InterPro" id="IPR049945">
    <property type="entry name" value="AAA_22"/>
</dbReference>
<dbReference type="SUPFAM" id="SSF52540">
    <property type="entry name" value="P-loop containing nucleoside triphosphate hydrolases"/>
    <property type="match status" value="1"/>
</dbReference>
<dbReference type="AlphaFoldDB" id="A0A0F9HW05"/>
<organism evidence="2">
    <name type="scientific">marine sediment metagenome</name>
    <dbReference type="NCBI Taxonomy" id="412755"/>
    <lineage>
        <taxon>unclassified sequences</taxon>
        <taxon>metagenomes</taxon>
        <taxon>ecological metagenomes</taxon>
    </lineage>
</organism>
<gene>
    <name evidence="2" type="ORF">LCGC14_1735130</name>
</gene>
<dbReference type="InterPro" id="IPR027417">
    <property type="entry name" value="P-loop_NTPase"/>
</dbReference>
<dbReference type="EMBL" id="LAZR01015800">
    <property type="protein sequence ID" value="KKM07317.1"/>
    <property type="molecule type" value="Genomic_DNA"/>
</dbReference>
<dbReference type="Pfam" id="PF13401">
    <property type="entry name" value="AAA_22"/>
    <property type="match status" value="1"/>
</dbReference>
<proteinExistence type="predicted"/>
<name>A0A0F9HW05_9ZZZZ</name>
<accession>A0A0F9HW05</accession>
<dbReference type="InterPro" id="IPR052026">
    <property type="entry name" value="ExeA_AAA_ATPase_DNA-bind"/>
</dbReference>
<dbReference type="PANTHER" id="PTHR35894:SF1">
    <property type="entry name" value="PHOSPHORIBULOKINASE _ URIDINE KINASE FAMILY"/>
    <property type="match status" value="1"/>
</dbReference>
<comment type="caution">
    <text evidence="2">The sequence shown here is derived from an EMBL/GenBank/DDBJ whole genome shotgun (WGS) entry which is preliminary data.</text>
</comment>
<reference evidence="2" key="1">
    <citation type="journal article" date="2015" name="Nature">
        <title>Complex archaea that bridge the gap between prokaryotes and eukaryotes.</title>
        <authorList>
            <person name="Spang A."/>
            <person name="Saw J.H."/>
            <person name="Jorgensen S.L."/>
            <person name="Zaremba-Niedzwiedzka K."/>
            <person name="Martijn J."/>
            <person name="Lind A.E."/>
            <person name="van Eijk R."/>
            <person name="Schleper C."/>
            <person name="Guy L."/>
            <person name="Ettema T.J."/>
        </authorList>
    </citation>
    <scope>NUCLEOTIDE SEQUENCE</scope>
</reference>
<protein>
    <recommendedName>
        <fullName evidence="1">ORC1/DEAH AAA+ ATPase domain-containing protein</fullName>
    </recommendedName>
</protein>
<dbReference type="PANTHER" id="PTHR35894">
    <property type="entry name" value="GENERAL SECRETION PATHWAY PROTEIN A-RELATED"/>
    <property type="match status" value="1"/>
</dbReference>
<evidence type="ECO:0000259" key="1">
    <source>
        <dbReference type="Pfam" id="PF13401"/>
    </source>
</evidence>
<dbReference type="GO" id="GO:0016887">
    <property type="term" value="F:ATP hydrolysis activity"/>
    <property type="evidence" value="ECO:0007669"/>
    <property type="project" value="InterPro"/>
</dbReference>
<evidence type="ECO:0000313" key="2">
    <source>
        <dbReference type="EMBL" id="KKM07317.1"/>
    </source>
</evidence>
<feature type="domain" description="ORC1/DEAH AAA+ ATPase" evidence="1">
    <location>
        <begin position="3"/>
        <end position="147"/>
    </location>
</feature>